<gene>
    <name evidence="1" type="ORF">P7K49_002305</name>
</gene>
<keyword evidence="2" id="KW-1185">Reference proteome</keyword>
<dbReference type="EMBL" id="JASSZA010000001">
    <property type="protein sequence ID" value="KAK2120919.1"/>
    <property type="molecule type" value="Genomic_DNA"/>
</dbReference>
<sequence length="331" mass="35678">MTLLSAGGQDMVFLLSCPRDTIPGALPAWPIQGLVPLGQVCLAGLTGFPPCLLPETCDCEGYLKGHYVGLWRSFRLSCRERLGGLQEGKMSSGAESPELLTYEEVARYQHQPGERPWLVVLIRSLGAQLHELKQKVVAENPQHFGVAVPCKRARALPAISKWTDKGMMGRNRLSVVLRDPLRQKLEDHLLSSCLGWEVSPEHIVAKVASQPDMKGPPNSSHPLGLKGMQCECLLGTERGTVAVIMGHPQSILGEGNHQSSLWSHHSPRVPGPSTQSVGCRSCLPEPNLKWKGCGGGGGTREACDGPGGLQGATAFQVSAGLKQDMQRLLTH</sequence>
<comment type="caution">
    <text evidence="1">The sequence shown here is derived from an EMBL/GenBank/DDBJ whole genome shotgun (WGS) entry which is preliminary data.</text>
</comment>
<dbReference type="Proteomes" id="UP001266305">
    <property type="component" value="Unassembled WGS sequence"/>
</dbReference>
<protein>
    <submittedName>
        <fullName evidence="1">Uncharacterized protein</fullName>
    </submittedName>
</protein>
<evidence type="ECO:0000313" key="2">
    <source>
        <dbReference type="Proteomes" id="UP001266305"/>
    </source>
</evidence>
<accession>A0ABQ9WH10</accession>
<name>A0ABQ9WH10_SAGOE</name>
<proteinExistence type="predicted"/>
<organism evidence="1 2">
    <name type="scientific">Saguinus oedipus</name>
    <name type="common">Cotton-top tamarin</name>
    <name type="synonym">Oedipomidas oedipus</name>
    <dbReference type="NCBI Taxonomy" id="9490"/>
    <lineage>
        <taxon>Eukaryota</taxon>
        <taxon>Metazoa</taxon>
        <taxon>Chordata</taxon>
        <taxon>Craniata</taxon>
        <taxon>Vertebrata</taxon>
        <taxon>Euteleostomi</taxon>
        <taxon>Mammalia</taxon>
        <taxon>Eutheria</taxon>
        <taxon>Euarchontoglires</taxon>
        <taxon>Primates</taxon>
        <taxon>Haplorrhini</taxon>
        <taxon>Platyrrhini</taxon>
        <taxon>Cebidae</taxon>
        <taxon>Callitrichinae</taxon>
        <taxon>Saguinus</taxon>
    </lineage>
</organism>
<reference evidence="1 2" key="1">
    <citation type="submission" date="2023-05" db="EMBL/GenBank/DDBJ databases">
        <title>B98-5 Cell Line De Novo Hybrid Assembly: An Optical Mapping Approach.</title>
        <authorList>
            <person name="Kananen K."/>
            <person name="Auerbach J.A."/>
            <person name="Kautto E."/>
            <person name="Blachly J.S."/>
        </authorList>
    </citation>
    <scope>NUCLEOTIDE SEQUENCE [LARGE SCALE GENOMIC DNA]</scope>
    <source>
        <strain evidence="1">B95-8</strain>
        <tissue evidence="1">Cell line</tissue>
    </source>
</reference>
<evidence type="ECO:0000313" key="1">
    <source>
        <dbReference type="EMBL" id="KAK2120919.1"/>
    </source>
</evidence>